<gene>
    <name evidence="2" type="ORF">MtrunA17_Chr8g0349221</name>
</gene>
<dbReference type="Proteomes" id="UP000265566">
    <property type="component" value="Chromosome 8"/>
</dbReference>
<sequence length="64" mass="7559">MDQFSETKLILFFPMRFTTKPLNLFHNQCNFTSDHRIGVLAAVPENFFAAISSFFFFWVSLKMM</sequence>
<dbReference type="Gramene" id="rna46010">
    <property type="protein sequence ID" value="RHN39926.1"/>
    <property type="gene ID" value="gene46010"/>
</dbReference>
<dbReference type="AlphaFoldDB" id="A0A396GF05"/>
<organism evidence="2">
    <name type="scientific">Medicago truncatula</name>
    <name type="common">Barrel medic</name>
    <name type="synonym">Medicago tribuloides</name>
    <dbReference type="NCBI Taxonomy" id="3880"/>
    <lineage>
        <taxon>Eukaryota</taxon>
        <taxon>Viridiplantae</taxon>
        <taxon>Streptophyta</taxon>
        <taxon>Embryophyta</taxon>
        <taxon>Tracheophyta</taxon>
        <taxon>Spermatophyta</taxon>
        <taxon>Magnoliopsida</taxon>
        <taxon>eudicotyledons</taxon>
        <taxon>Gunneridae</taxon>
        <taxon>Pentapetalae</taxon>
        <taxon>rosids</taxon>
        <taxon>fabids</taxon>
        <taxon>Fabales</taxon>
        <taxon>Fabaceae</taxon>
        <taxon>Papilionoideae</taxon>
        <taxon>50 kb inversion clade</taxon>
        <taxon>NPAAA clade</taxon>
        <taxon>Hologalegina</taxon>
        <taxon>IRL clade</taxon>
        <taxon>Trifolieae</taxon>
        <taxon>Medicago</taxon>
    </lineage>
</organism>
<reference evidence="2" key="1">
    <citation type="journal article" date="2018" name="Nat. Plants">
        <title>Whole-genome landscape of Medicago truncatula symbiotic genes.</title>
        <authorList>
            <person name="Pecrix Y."/>
            <person name="Gamas P."/>
            <person name="Carrere S."/>
        </authorList>
    </citation>
    <scope>NUCLEOTIDE SEQUENCE</scope>
    <source>
        <tissue evidence="2">Leaves</tissue>
    </source>
</reference>
<feature type="transmembrane region" description="Helical" evidence="1">
    <location>
        <begin position="37"/>
        <end position="59"/>
    </location>
</feature>
<evidence type="ECO:0000313" key="2">
    <source>
        <dbReference type="EMBL" id="RHN39926.1"/>
    </source>
</evidence>
<keyword evidence="1" id="KW-0472">Membrane</keyword>
<accession>A0A396GF05</accession>
<proteinExistence type="predicted"/>
<protein>
    <recommendedName>
        <fullName evidence="3">Transmembrane protein</fullName>
    </recommendedName>
</protein>
<comment type="caution">
    <text evidence="2">The sequence shown here is derived from an EMBL/GenBank/DDBJ whole genome shotgun (WGS) entry which is preliminary data.</text>
</comment>
<evidence type="ECO:0008006" key="3">
    <source>
        <dbReference type="Google" id="ProtNLM"/>
    </source>
</evidence>
<name>A0A396GF05_MEDTR</name>
<evidence type="ECO:0000256" key="1">
    <source>
        <dbReference type="SAM" id="Phobius"/>
    </source>
</evidence>
<keyword evidence="1" id="KW-1133">Transmembrane helix</keyword>
<dbReference type="EMBL" id="PSQE01000008">
    <property type="protein sequence ID" value="RHN39926.1"/>
    <property type="molecule type" value="Genomic_DNA"/>
</dbReference>
<keyword evidence="1" id="KW-0812">Transmembrane</keyword>